<evidence type="ECO:0000259" key="2">
    <source>
        <dbReference type="SMART" id="SM01321"/>
    </source>
</evidence>
<dbReference type="Gene3D" id="3.30.70.1290">
    <property type="entry name" value="Transposase IS200-like"/>
    <property type="match status" value="1"/>
</dbReference>
<evidence type="ECO:0000313" key="3">
    <source>
        <dbReference type="EMBL" id="GJM49747.1"/>
    </source>
</evidence>
<dbReference type="GO" id="GO:0004803">
    <property type="term" value="F:transposase activity"/>
    <property type="evidence" value="ECO:0007669"/>
    <property type="project" value="InterPro"/>
</dbReference>
<feature type="compositionally biased region" description="Polar residues" evidence="1">
    <location>
        <begin position="108"/>
        <end position="118"/>
    </location>
</feature>
<gene>
    <name evidence="3" type="ORF">RCZ15_07220</name>
    <name evidence="4" type="ORF">RCZ16_11290</name>
</gene>
<dbReference type="SMART" id="SM01321">
    <property type="entry name" value="Y1_Tnp"/>
    <property type="match status" value="1"/>
</dbReference>
<dbReference type="RefSeq" id="WP_264846231.1">
    <property type="nucleotide sequence ID" value="NZ_BPMA01000018.1"/>
</dbReference>
<evidence type="ECO:0000256" key="1">
    <source>
        <dbReference type="SAM" id="MobiDB-lite"/>
    </source>
</evidence>
<dbReference type="EMBL" id="BQKB01000018">
    <property type="protein sequence ID" value="GJM52812.1"/>
    <property type="molecule type" value="Genomic_DNA"/>
</dbReference>
<dbReference type="GO" id="GO:0006313">
    <property type="term" value="P:DNA transposition"/>
    <property type="evidence" value="ECO:0007669"/>
    <property type="project" value="InterPro"/>
</dbReference>
<dbReference type="EMBL" id="BQKA01000012">
    <property type="protein sequence ID" value="GJM49747.1"/>
    <property type="molecule type" value="Genomic_DNA"/>
</dbReference>
<evidence type="ECO:0000313" key="5">
    <source>
        <dbReference type="Proteomes" id="UP001207736"/>
    </source>
</evidence>
<name>A0AAV5AY93_9FLAO</name>
<accession>A0AAV5AY93</accession>
<dbReference type="Proteomes" id="UP001208692">
    <property type="component" value="Unassembled WGS sequence"/>
</dbReference>
<reference evidence="3 6" key="1">
    <citation type="submission" date="2021-11" db="EMBL/GenBank/DDBJ databases">
        <title>Draft genome sequence of Capnocytophaga sp. strain KC07075 isolated from cat oral cavity.</title>
        <authorList>
            <person name="Suzuki M."/>
            <person name="Imaoka K."/>
            <person name="Kimura M."/>
            <person name="Morikawa S."/>
            <person name="Maeda K."/>
        </authorList>
    </citation>
    <scope>NUCLEOTIDE SEQUENCE</scope>
    <source>
        <strain evidence="3">KC07075</strain>
        <strain evidence="4 6">KC07079</strain>
    </source>
</reference>
<sequence>MQKYNPEIHKRRSVRLKGYDYSQEGLYFVTICCKDKEHLFGEITDGTMRLNEIGQIIYNEWINTEKIRKNVMLHSFVVMPNHFHAIVEITNQCRERPERSELAEQLHTPDNNTPSDNNMKYNIPDDEKGVCNTPLRSPSQTLGAIIRGYKSAVSKTIGFSVWQRSFHEHIIRNEQSYFKIHEYIENNPAKWEEDCFYG</sequence>
<organism evidence="3 5">
    <name type="scientific">Capnocytophaga catalasegens</name>
    <dbReference type="NCBI Taxonomy" id="1004260"/>
    <lineage>
        <taxon>Bacteria</taxon>
        <taxon>Pseudomonadati</taxon>
        <taxon>Bacteroidota</taxon>
        <taxon>Flavobacteriia</taxon>
        <taxon>Flavobacteriales</taxon>
        <taxon>Flavobacteriaceae</taxon>
        <taxon>Capnocytophaga</taxon>
    </lineage>
</organism>
<proteinExistence type="predicted"/>
<protein>
    <recommendedName>
        <fullName evidence="2">Transposase IS200-like domain-containing protein</fullName>
    </recommendedName>
</protein>
<dbReference type="AlphaFoldDB" id="A0AAV5AY93"/>
<feature type="domain" description="Transposase IS200-like" evidence="2">
    <location>
        <begin position="22"/>
        <end position="187"/>
    </location>
</feature>
<dbReference type="InterPro" id="IPR036515">
    <property type="entry name" value="Transposase_17_sf"/>
</dbReference>
<dbReference type="GO" id="GO:0043565">
    <property type="term" value="F:sequence-specific DNA binding"/>
    <property type="evidence" value="ECO:0007669"/>
    <property type="project" value="TreeGrafter"/>
</dbReference>
<evidence type="ECO:0000313" key="4">
    <source>
        <dbReference type="EMBL" id="GJM52812.1"/>
    </source>
</evidence>
<dbReference type="PANTHER" id="PTHR36966">
    <property type="entry name" value="REP-ASSOCIATED TYROSINE TRANSPOSASE"/>
    <property type="match status" value="1"/>
</dbReference>
<dbReference type="Proteomes" id="UP001207736">
    <property type="component" value="Unassembled WGS sequence"/>
</dbReference>
<dbReference type="SUPFAM" id="SSF143422">
    <property type="entry name" value="Transposase IS200-like"/>
    <property type="match status" value="1"/>
</dbReference>
<keyword evidence="6" id="KW-1185">Reference proteome</keyword>
<dbReference type="InterPro" id="IPR052715">
    <property type="entry name" value="RAYT_transposase"/>
</dbReference>
<evidence type="ECO:0000313" key="6">
    <source>
        <dbReference type="Proteomes" id="UP001208692"/>
    </source>
</evidence>
<feature type="region of interest" description="Disordered" evidence="1">
    <location>
        <begin position="98"/>
        <end position="118"/>
    </location>
</feature>
<dbReference type="PANTHER" id="PTHR36966:SF1">
    <property type="entry name" value="REP-ASSOCIATED TYROSINE TRANSPOSASE"/>
    <property type="match status" value="1"/>
</dbReference>
<comment type="caution">
    <text evidence="3">The sequence shown here is derived from an EMBL/GenBank/DDBJ whole genome shotgun (WGS) entry which is preliminary data.</text>
</comment>
<dbReference type="InterPro" id="IPR002686">
    <property type="entry name" value="Transposase_17"/>
</dbReference>